<dbReference type="EMBL" id="CP012029">
    <property type="protein sequence ID" value="ALO26395.1"/>
    <property type="molecule type" value="Genomic_DNA"/>
</dbReference>
<evidence type="ECO:0000313" key="2">
    <source>
        <dbReference type="Proteomes" id="UP000058857"/>
    </source>
</evidence>
<organism evidence="1">
    <name type="scientific">Leptospira borgpetersenii serovar Ballum</name>
    <dbReference type="NCBI Taxonomy" id="280505"/>
    <lineage>
        <taxon>Bacteria</taxon>
        <taxon>Pseudomonadati</taxon>
        <taxon>Spirochaetota</taxon>
        <taxon>Spirochaetia</taxon>
        <taxon>Leptospirales</taxon>
        <taxon>Leptospiraceae</taxon>
        <taxon>Leptospira</taxon>
    </lineage>
</organism>
<sequence length="76" mass="9210">MLDYPEKLPMSEKNFRSLVLFSKRELRRTSETSLRKNQRSIFGDSFFRETRKIQQLELGPFASSSWSREIILRFYE</sequence>
<accession>A0A0E3AYQ0</accession>
<reference evidence="1 2" key="1">
    <citation type="journal article" date="2015" name="PLoS Negl. Trop. Dis.">
        <title>Distribution of Plasmids in Distinct Leptospira Pathogenic Species.</title>
        <authorList>
            <person name="Wang Y."/>
            <person name="Zhuang X."/>
            <person name="Zhong Y."/>
            <person name="Zhang C."/>
            <person name="Zhang Y."/>
            <person name="Zeng L."/>
            <person name="Zhu Y."/>
            <person name="He P."/>
            <person name="Dong K."/>
            <person name="Pal U."/>
            <person name="Guo X."/>
            <person name="Qin J."/>
        </authorList>
    </citation>
    <scope>NUCLEOTIDE SEQUENCE [LARGE SCALE GENOMIC DNA]</scope>
    <source>
        <strain evidence="1 2">56604</strain>
    </source>
</reference>
<proteinExistence type="predicted"/>
<gene>
    <name evidence="1" type="ORF">LBBP_02133</name>
</gene>
<protein>
    <submittedName>
        <fullName evidence="1">Uncharacterized protein</fullName>
    </submittedName>
</protein>
<name>A0A0E3AYQ0_LEPBO</name>
<dbReference type="AlphaFoldDB" id="A0A0E3AYQ0"/>
<dbReference type="Proteomes" id="UP000058857">
    <property type="component" value="Chromosome 1"/>
</dbReference>
<evidence type="ECO:0000313" key="1">
    <source>
        <dbReference type="EMBL" id="ALO26395.1"/>
    </source>
</evidence>